<name>A0A848M8H8_PAELE</name>
<protein>
    <submittedName>
        <fullName evidence="2">Metallophosphoesterase</fullName>
    </submittedName>
</protein>
<reference evidence="2 3" key="1">
    <citation type="submission" date="2020-04" db="EMBL/GenBank/DDBJ databases">
        <title>Paenibacillus algicola sp. nov., a novel marine bacterium producing alginate lyase.</title>
        <authorList>
            <person name="Huang H."/>
        </authorList>
    </citation>
    <scope>NUCLEOTIDE SEQUENCE [LARGE SCALE GENOMIC DNA]</scope>
    <source>
        <strain evidence="2 3">L7-75</strain>
    </source>
</reference>
<dbReference type="GO" id="GO:0008758">
    <property type="term" value="F:UDP-2,3-diacylglucosamine hydrolase activity"/>
    <property type="evidence" value="ECO:0007669"/>
    <property type="project" value="TreeGrafter"/>
</dbReference>
<gene>
    <name evidence="2" type="ORF">HII30_14360</name>
</gene>
<dbReference type="InterPro" id="IPR004843">
    <property type="entry name" value="Calcineurin-like_PHP"/>
</dbReference>
<dbReference type="GO" id="GO:0009245">
    <property type="term" value="P:lipid A biosynthetic process"/>
    <property type="evidence" value="ECO:0007669"/>
    <property type="project" value="TreeGrafter"/>
</dbReference>
<dbReference type="SUPFAM" id="SSF56300">
    <property type="entry name" value="Metallo-dependent phosphatases"/>
    <property type="match status" value="1"/>
</dbReference>
<keyword evidence="3" id="KW-1185">Reference proteome</keyword>
<dbReference type="RefSeq" id="WP_169505731.1">
    <property type="nucleotide sequence ID" value="NZ_JABBPN010000013.1"/>
</dbReference>
<dbReference type="Proteomes" id="UP000565468">
    <property type="component" value="Unassembled WGS sequence"/>
</dbReference>
<dbReference type="Gene3D" id="3.60.21.10">
    <property type="match status" value="1"/>
</dbReference>
<evidence type="ECO:0000313" key="2">
    <source>
        <dbReference type="EMBL" id="NMO96945.1"/>
    </source>
</evidence>
<proteinExistence type="predicted"/>
<organism evidence="2 3">
    <name type="scientific">Paenibacillus lemnae</name>
    <dbReference type="NCBI Taxonomy" id="1330551"/>
    <lineage>
        <taxon>Bacteria</taxon>
        <taxon>Bacillati</taxon>
        <taxon>Bacillota</taxon>
        <taxon>Bacilli</taxon>
        <taxon>Bacillales</taxon>
        <taxon>Paenibacillaceae</taxon>
        <taxon>Paenibacillus</taxon>
    </lineage>
</organism>
<dbReference type="PANTHER" id="PTHR31302">
    <property type="entry name" value="TRANSMEMBRANE PROTEIN WITH METALLOPHOSPHOESTERASE DOMAIN-RELATED"/>
    <property type="match status" value="1"/>
</dbReference>
<dbReference type="InterPro" id="IPR029052">
    <property type="entry name" value="Metallo-depent_PP-like"/>
</dbReference>
<accession>A0A848M8H8</accession>
<sequence>MLWIGSGLAVIFIMLLFFAWMRVEATGCKVSRDIVSSSSIPEAFEGVNILLLTDIHRRKLTEKKLGPLLQEADYVFLGGDITEKGVPLKRLEHNLLLLTKNTPTFAVLGNHDLKAGASQVKAILDQTGARLLNDETIFLNRGRSSIALTGYMQPQTRFHPYSRFTGRASKHDFHIVLVHDPIWIQGRKKLPTDLILTGHTHGGQIVLPVLGAVKLEGFYKKYGSGWYDLPRSRWRNEPVKLLISRGFGTSHIPLRYRCPAELHMITLKKTP</sequence>
<dbReference type="EMBL" id="JABBPN010000013">
    <property type="protein sequence ID" value="NMO96945.1"/>
    <property type="molecule type" value="Genomic_DNA"/>
</dbReference>
<feature type="domain" description="Calcineurin-like phosphoesterase" evidence="1">
    <location>
        <begin position="48"/>
        <end position="202"/>
    </location>
</feature>
<dbReference type="GO" id="GO:0016020">
    <property type="term" value="C:membrane"/>
    <property type="evidence" value="ECO:0007669"/>
    <property type="project" value="GOC"/>
</dbReference>
<evidence type="ECO:0000313" key="3">
    <source>
        <dbReference type="Proteomes" id="UP000565468"/>
    </source>
</evidence>
<dbReference type="AlphaFoldDB" id="A0A848M8H8"/>
<evidence type="ECO:0000259" key="1">
    <source>
        <dbReference type="Pfam" id="PF00149"/>
    </source>
</evidence>
<comment type="caution">
    <text evidence="2">The sequence shown here is derived from an EMBL/GenBank/DDBJ whole genome shotgun (WGS) entry which is preliminary data.</text>
</comment>
<dbReference type="InterPro" id="IPR051158">
    <property type="entry name" value="Metallophosphoesterase_sf"/>
</dbReference>
<dbReference type="Pfam" id="PF00149">
    <property type="entry name" value="Metallophos"/>
    <property type="match status" value="1"/>
</dbReference>
<dbReference type="PANTHER" id="PTHR31302:SF32">
    <property type="entry name" value="PHOSPHOESTERASE"/>
    <property type="match status" value="1"/>
</dbReference>